<dbReference type="EMBL" id="CP044616">
    <property type="protein sequence ID" value="QRD92675.1"/>
    <property type="molecule type" value="Genomic_DNA"/>
</dbReference>
<dbReference type="AlphaFoldDB" id="A0A7U2N077"/>
<dbReference type="Proteomes" id="UP000596276">
    <property type="component" value="Chromosome 8"/>
</dbReference>
<evidence type="ECO:0000313" key="2">
    <source>
        <dbReference type="Proteomes" id="UP000596276"/>
    </source>
</evidence>
<name>A0A7U2N077_ASPFN</name>
<accession>A0A7U2N077</accession>
<organism evidence="1 2">
    <name type="scientific">Aspergillus flavus (strain ATCC 200026 / FGSC A1120 / IAM 13836 / NRRL 3357 / JCM 12722 / SRRC 167)</name>
    <dbReference type="NCBI Taxonomy" id="332952"/>
    <lineage>
        <taxon>Eukaryota</taxon>
        <taxon>Fungi</taxon>
        <taxon>Dikarya</taxon>
        <taxon>Ascomycota</taxon>
        <taxon>Pezizomycotina</taxon>
        <taxon>Eurotiomycetes</taxon>
        <taxon>Eurotiomycetidae</taxon>
        <taxon>Eurotiales</taxon>
        <taxon>Aspergillaceae</taxon>
        <taxon>Aspergillus</taxon>
        <taxon>Aspergillus subgen. Circumdati</taxon>
    </lineage>
</organism>
<keyword evidence="2" id="KW-1185">Reference proteome</keyword>
<reference evidence="2" key="1">
    <citation type="journal article" date="2021" name="G3 (Bethesda)">
        <title>Chromosome assembled and annotated genome sequence of Aspergillus flavus NRRL 3357.</title>
        <authorList>
            <person name="Skerker J.M."/>
            <person name="Pianalto K.M."/>
            <person name="Mondo S.J."/>
            <person name="Yang K."/>
            <person name="Arkin A.P."/>
            <person name="Keller N.P."/>
            <person name="Grigoriev I.V."/>
            <person name="Louise Glass N.L."/>
        </authorList>
    </citation>
    <scope>NUCLEOTIDE SEQUENCE [LARGE SCALE GENOMIC DNA]</scope>
    <source>
        <strain evidence="2">ATCC 200026 / FGSC A1120 / IAM 13836 / NRRL 3357 / JCM 12722 / SRRC 167</strain>
    </source>
</reference>
<sequence>MGPLPHCCPPDPATIRCGAAAVGIVLERVFNNGSLPMVTSARLPLAVIHGNRLSKPGTNAH</sequence>
<protein>
    <submittedName>
        <fullName evidence="1">Uncharacterized protein</fullName>
    </submittedName>
</protein>
<evidence type="ECO:0000313" key="1">
    <source>
        <dbReference type="EMBL" id="QRD92675.1"/>
    </source>
</evidence>
<dbReference type="VEuPathDB" id="FungiDB:F9C07_12636"/>
<gene>
    <name evidence="1" type="ORF">F9C07_12636</name>
</gene>
<proteinExistence type="predicted"/>